<feature type="signal peptide" evidence="1">
    <location>
        <begin position="1"/>
        <end position="22"/>
    </location>
</feature>
<evidence type="ECO:0008006" key="4">
    <source>
        <dbReference type="Google" id="ProtNLM"/>
    </source>
</evidence>
<name>A0AAP2E2Y9_9BACT</name>
<dbReference type="InterPro" id="IPR013783">
    <property type="entry name" value="Ig-like_fold"/>
</dbReference>
<proteinExistence type="predicted"/>
<accession>A0AAP2E2Y9</accession>
<dbReference type="RefSeq" id="WP_254087655.1">
    <property type="nucleotide sequence ID" value="NZ_JAHESE010000049.1"/>
</dbReference>
<keyword evidence="1" id="KW-0732">Signal</keyword>
<dbReference type="PROSITE" id="PS51257">
    <property type="entry name" value="PROKAR_LIPOPROTEIN"/>
    <property type="match status" value="1"/>
</dbReference>
<organism evidence="2 3">
    <name type="scientific">Dawidia cretensis</name>
    <dbReference type="NCBI Taxonomy" id="2782350"/>
    <lineage>
        <taxon>Bacteria</taxon>
        <taxon>Pseudomonadati</taxon>
        <taxon>Bacteroidota</taxon>
        <taxon>Cytophagia</taxon>
        <taxon>Cytophagales</taxon>
        <taxon>Chryseotaleaceae</taxon>
        <taxon>Dawidia</taxon>
    </lineage>
</organism>
<reference evidence="2 3" key="1">
    <citation type="submission" date="2021-05" db="EMBL/GenBank/DDBJ databases">
        <title>A Polyphasic approach of four new species of the genus Ohtaekwangia: Ohtaekwangia histidinii sp. nov., Ohtaekwangia cretensis sp. nov., Ohtaekwangia indiensis sp. nov., Ohtaekwangia reichenbachii sp. nov. from diverse environment.</title>
        <authorList>
            <person name="Octaviana S."/>
        </authorList>
    </citation>
    <scope>NUCLEOTIDE SEQUENCE [LARGE SCALE GENOMIC DNA]</scope>
    <source>
        <strain evidence="2 3">PWU5</strain>
    </source>
</reference>
<gene>
    <name evidence="2" type="ORF">KK062_27845</name>
</gene>
<feature type="chain" id="PRO_5042920136" description="Ig-like domain-containing protein" evidence="1">
    <location>
        <begin position="23"/>
        <end position="518"/>
    </location>
</feature>
<protein>
    <recommendedName>
        <fullName evidence="4">Ig-like domain-containing protein</fullName>
    </recommendedName>
</protein>
<sequence length="518" mass="58191">MTLLKKNSLRHIFTFACMALVAAILISCSDDNEQATPDPTPETGVTEVTVDGLKANARIWNKITLKLNATSEAGIEKIEIKIDSDVVATLTSAPFEFELNPQTLDDGDHILSVTATDKDGNQKTTEVTFTVQNTLAYINVPDDFLQDGARGFIFLSDSLGQTIAAKEYHAGDSLVLTNSTYTQERFTLTQAYVDSDGYLYLYTYTDVPRGRWTLIVGYNDRVRPEHEADLTFVNSEEAGRYELQTNSSTYMAYDGLSTASVGYVGNDSKLFFGYAPSDTDPMTHYLYFPSIVGQYATIDFATAIPMTTEPLDISTFDEAGYELMSISGRDVYYIDHLWHQQGTLRYSYPGDAFSDYLVYTILEKGGKTYRNLTEGAPSLVTTNSDIQVAFNNKTFSGAITGDADYCIYNLDQWKQFWSLFTRPGNQDVTLPEVPALLSDFYIDDFTEADIDVAAVDVINQNNYEDFILFFSEFPGDALEASNWYFRSHEIYYKLASPEEGRSARANRSHRTFARPFRR</sequence>
<comment type="caution">
    <text evidence="2">The sequence shown here is derived from an EMBL/GenBank/DDBJ whole genome shotgun (WGS) entry which is preliminary data.</text>
</comment>
<dbReference type="Pfam" id="PF17957">
    <property type="entry name" value="Big_7"/>
    <property type="match status" value="1"/>
</dbReference>
<dbReference type="EMBL" id="JAHESE010000049">
    <property type="protein sequence ID" value="MBT1712086.1"/>
    <property type="molecule type" value="Genomic_DNA"/>
</dbReference>
<keyword evidence="3" id="KW-1185">Reference proteome</keyword>
<dbReference type="Proteomes" id="UP001319080">
    <property type="component" value="Unassembled WGS sequence"/>
</dbReference>
<dbReference type="Gene3D" id="2.60.40.10">
    <property type="entry name" value="Immunoglobulins"/>
    <property type="match status" value="1"/>
</dbReference>
<evidence type="ECO:0000313" key="2">
    <source>
        <dbReference type="EMBL" id="MBT1712086.1"/>
    </source>
</evidence>
<evidence type="ECO:0000256" key="1">
    <source>
        <dbReference type="SAM" id="SignalP"/>
    </source>
</evidence>
<dbReference type="AlphaFoldDB" id="A0AAP2E2Y9"/>
<evidence type="ECO:0000313" key="3">
    <source>
        <dbReference type="Proteomes" id="UP001319080"/>
    </source>
</evidence>